<feature type="region of interest" description="Disordered" evidence="1">
    <location>
        <begin position="79"/>
        <end position="115"/>
    </location>
</feature>
<protein>
    <submittedName>
        <fullName evidence="2">Uncharacterized protein</fullName>
    </submittedName>
</protein>
<dbReference type="Gramene" id="ONIVA01G04470.1">
    <property type="protein sequence ID" value="ONIVA01G04470.1"/>
    <property type="gene ID" value="ONIVA01G04470"/>
</dbReference>
<evidence type="ECO:0000313" key="2">
    <source>
        <dbReference type="EnsemblPlants" id="ONIVA01G04470.1"/>
    </source>
</evidence>
<dbReference type="AlphaFoldDB" id="A0A0E0FGM4"/>
<reference evidence="2" key="1">
    <citation type="submission" date="2015-04" db="UniProtKB">
        <authorList>
            <consortium name="EnsemblPlants"/>
        </authorList>
    </citation>
    <scope>IDENTIFICATION</scope>
    <source>
        <strain evidence="2">SL10</strain>
    </source>
</reference>
<evidence type="ECO:0000256" key="1">
    <source>
        <dbReference type="SAM" id="MobiDB-lite"/>
    </source>
</evidence>
<accession>A0A0E0FGM4</accession>
<feature type="compositionally biased region" description="Polar residues" evidence="1">
    <location>
        <begin position="106"/>
        <end position="115"/>
    </location>
</feature>
<evidence type="ECO:0000313" key="3">
    <source>
        <dbReference type="Proteomes" id="UP000006591"/>
    </source>
</evidence>
<dbReference type="HOGENOM" id="CLU_2112805_0_0_1"/>
<organism evidence="2">
    <name type="scientific">Oryza nivara</name>
    <name type="common">Indian wild rice</name>
    <name type="synonym">Oryza sativa f. spontanea</name>
    <dbReference type="NCBI Taxonomy" id="4536"/>
    <lineage>
        <taxon>Eukaryota</taxon>
        <taxon>Viridiplantae</taxon>
        <taxon>Streptophyta</taxon>
        <taxon>Embryophyta</taxon>
        <taxon>Tracheophyta</taxon>
        <taxon>Spermatophyta</taxon>
        <taxon>Magnoliopsida</taxon>
        <taxon>Liliopsida</taxon>
        <taxon>Poales</taxon>
        <taxon>Poaceae</taxon>
        <taxon>BOP clade</taxon>
        <taxon>Oryzoideae</taxon>
        <taxon>Oryzeae</taxon>
        <taxon>Oryzinae</taxon>
        <taxon>Oryza</taxon>
    </lineage>
</organism>
<proteinExistence type="predicted"/>
<dbReference type="Proteomes" id="UP000006591">
    <property type="component" value="Chromosome 1"/>
</dbReference>
<keyword evidence="3" id="KW-1185">Reference proteome</keyword>
<dbReference type="EnsemblPlants" id="ONIVA01G04470.1">
    <property type="protein sequence ID" value="ONIVA01G04470.1"/>
    <property type="gene ID" value="ONIVA01G04470"/>
</dbReference>
<sequence>MGDVAALAAAAWAVRPTSPSCLRKVIRSTKPRGLDEETVAAPFVDRLVSELASRATLASSSSWPLATAPVPVATPPIAASSSLTRSLPSPSSVPLVPPRFALGSPAANSPQPLPS</sequence>
<reference evidence="2" key="2">
    <citation type="submission" date="2018-04" db="EMBL/GenBank/DDBJ databases">
        <title>OnivRS2 (Oryza nivara Reference Sequence Version 2).</title>
        <authorList>
            <person name="Zhang J."/>
            <person name="Kudrna D."/>
            <person name="Lee S."/>
            <person name="Talag J."/>
            <person name="Rajasekar S."/>
            <person name="Welchert J."/>
            <person name="Hsing Y.-I."/>
            <person name="Wing R.A."/>
        </authorList>
    </citation>
    <scope>NUCLEOTIDE SEQUENCE [LARGE SCALE GENOMIC DNA]</scope>
</reference>
<name>A0A0E0FGM4_ORYNI</name>
<feature type="compositionally biased region" description="Low complexity" evidence="1">
    <location>
        <begin position="79"/>
        <end position="94"/>
    </location>
</feature>